<proteinExistence type="predicted"/>
<dbReference type="HOGENOM" id="CLU_3126388_0_0_1"/>
<accession>K1PWA0</accession>
<sequence length="50" mass="5358">MAFATLDAFLAGEAITATKNVTEDGMVWDVMKHVVTVVMKANAPMSMELA</sequence>
<name>K1PWA0_MAGGI</name>
<dbReference type="InParanoid" id="K1PWA0"/>
<gene>
    <name evidence="1" type="ORF">CGI_10000922</name>
</gene>
<reference evidence="1" key="1">
    <citation type="journal article" date="2012" name="Nature">
        <title>The oyster genome reveals stress adaptation and complexity of shell formation.</title>
        <authorList>
            <person name="Zhang G."/>
            <person name="Fang X."/>
            <person name="Guo X."/>
            <person name="Li L."/>
            <person name="Luo R."/>
            <person name="Xu F."/>
            <person name="Yang P."/>
            <person name="Zhang L."/>
            <person name="Wang X."/>
            <person name="Qi H."/>
            <person name="Xiong Z."/>
            <person name="Que H."/>
            <person name="Xie Y."/>
            <person name="Holland P.W."/>
            <person name="Paps J."/>
            <person name="Zhu Y."/>
            <person name="Wu F."/>
            <person name="Chen Y."/>
            <person name="Wang J."/>
            <person name="Peng C."/>
            <person name="Meng J."/>
            <person name="Yang L."/>
            <person name="Liu J."/>
            <person name="Wen B."/>
            <person name="Zhang N."/>
            <person name="Huang Z."/>
            <person name="Zhu Q."/>
            <person name="Feng Y."/>
            <person name="Mount A."/>
            <person name="Hedgecock D."/>
            <person name="Xu Z."/>
            <person name="Liu Y."/>
            <person name="Domazet-Loso T."/>
            <person name="Du Y."/>
            <person name="Sun X."/>
            <person name="Zhang S."/>
            <person name="Liu B."/>
            <person name="Cheng P."/>
            <person name="Jiang X."/>
            <person name="Li J."/>
            <person name="Fan D."/>
            <person name="Wang W."/>
            <person name="Fu W."/>
            <person name="Wang T."/>
            <person name="Wang B."/>
            <person name="Zhang J."/>
            <person name="Peng Z."/>
            <person name="Li Y."/>
            <person name="Li N."/>
            <person name="Wang J."/>
            <person name="Chen M."/>
            <person name="He Y."/>
            <person name="Tan F."/>
            <person name="Song X."/>
            <person name="Zheng Q."/>
            <person name="Huang R."/>
            <person name="Yang H."/>
            <person name="Du X."/>
            <person name="Chen L."/>
            <person name="Yang M."/>
            <person name="Gaffney P.M."/>
            <person name="Wang S."/>
            <person name="Luo L."/>
            <person name="She Z."/>
            <person name="Ming Y."/>
            <person name="Huang W."/>
            <person name="Zhang S."/>
            <person name="Huang B."/>
            <person name="Zhang Y."/>
            <person name="Qu T."/>
            <person name="Ni P."/>
            <person name="Miao G."/>
            <person name="Wang J."/>
            <person name="Wang Q."/>
            <person name="Steinberg C.E."/>
            <person name="Wang H."/>
            <person name="Li N."/>
            <person name="Qian L."/>
            <person name="Zhang G."/>
            <person name="Li Y."/>
            <person name="Yang H."/>
            <person name="Liu X."/>
            <person name="Wang J."/>
            <person name="Yin Y."/>
            <person name="Wang J."/>
        </authorList>
    </citation>
    <scope>NUCLEOTIDE SEQUENCE [LARGE SCALE GENOMIC DNA]</scope>
    <source>
        <strain evidence="1">05x7-T-G4-1.051#20</strain>
    </source>
</reference>
<organism evidence="1">
    <name type="scientific">Magallana gigas</name>
    <name type="common">Pacific oyster</name>
    <name type="synonym">Crassostrea gigas</name>
    <dbReference type="NCBI Taxonomy" id="29159"/>
    <lineage>
        <taxon>Eukaryota</taxon>
        <taxon>Metazoa</taxon>
        <taxon>Spiralia</taxon>
        <taxon>Lophotrochozoa</taxon>
        <taxon>Mollusca</taxon>
        <taxon>Bivalvia</taxon>
        <taxon>Autobranchia</taxon>
        <taxon>Pteriomorphia</taxon>
        <taxon>Ostreida</taxon>
        <taxon>Ostreoidea</taxon>
        <taxon>Ostreidae</taxon>
        <taxon>Magallana</taxon>
    </lineage>
</organism>
<dbReference type="EMBL" id="JH816945">
    <property type="protein sequence ID" value="EKC28607.1"/>
    <property type="molecule type" value="Genomic_DNA"/>
</dbReference>
<evidence type="ECO:0000313" key="1">
    <source>
        <dbReference type="EMBL" id="EKC28607.1"/>
    </source>
</evidence>
<protein>
    <submittedName>
        <fullName evidence="1">Uncharacterized protein</fullName>
    </submittedName>
</protein>
<dbReference type="AlphaFoldDB" id="K1PWA0"/>